<dbReference type="EMBL" id="PDJQ01000001">
    <property type="protein sequence ID" value="PFG75434.1"/>
    <property type="molecule type" value="Genomic_DNA"/>
</dbReference>
<dbReference type="PANTHER" id="PTHR30476">
    <property type="entry name" value="UPF0234 PROTEIN YAJQ"/>
    <property type="match status" value="1"/>
</dbReference>
<evidence type="ECO:0000313" key="4">
    <source>
        <dbReference type="EMBL" id="PFG72812.1"/>
    </source>
</evidence>
<dbReference type="InterPro" id="IPR007551">
    <property type="entry name" value="YajQ/Smlt4090-like"/>
</dbReference>
<dbReference type="InterPro" id="IPR035570">
    <property type="entry name" value="UPF0234_N"/>
</dbReference>
<comment type="similarity">
    <text evidence="2 3">Belongs to the YajQ family.</text>
</comment>
<evidence type="ECO:0000313" key="6">
    <source>
        <dbReference type="Proteomes" id="UP000223071"/>
    </source>
</evidence>
<dbReference type="EMBL" id="PDJQ01000001">
    <property type="protein sequence ID" value="PFG72812.1"/>
    <property type="molecule type" value="Genomic_DNA"/>
</dbReference>
<dbReference type="AlphaFoldDB" id="A0A2A9HHE1"/>
<dbReference type="NCBIfam" id="NF003819">
    <property type="entry name" value="PRK05412.1"/>
    <property type="match status" value="1"/>
</dbReference>
<evidence type="ECO:0000256" key="3">
    <source>
        <dbReference type="HAMAP-Rule" id="MF_00632"/>
    </source>
</evidence>
<organism evidence="5 6">
    <name type="scientific">Tepidiforma thermophila (strain KCTC 52669 / CGMCC 1.13589 / G233)</name>
    <dbReference type="NCBI Taxonomy" id="2761530"/>
    <lineage>
        <taxon>Bacteria</taxon>
        <taxon>Bacillati</taxon>
        <taxon>Chloroflexota</taxon>
        <taxon>Tepidiformia</taxon>
        <taxon>Tepidiformales</taxon>
        <taxon>Tepidiformaceae</taxon>
        <taxon>Tepidiforma</taxon>
    </lineage>
</organism>
<dbReference type="GO" id="GO:0000166">
    <property type="term" value="F:nucleotide binding"/>
    <property type="evidence" value="ECO:0007669"/>
    <property type="project" value="UniProtKB-UniRule"/>
</dbReference>
<comment type="function">
    <text evidence="3">Nucleotide-binding protein.</text>
</comment>
<dbReference type="Pfam" id="PF04461">
    <property type="entry name" value="YajQ"/>
    <property type="match status" value="1"/>
</dbReference>
<dbReference type="PANTHER" id="PTHR30476:SF0">
    <property type="entry name" value="UPF0234 PROTEIN YAJQ"/>
    <property type="match status" value="1"/>
</dbReference>
<evidence type="ECO:0000313" key="5">
    <source>
        <dbReference type="EMBL" id="PFG75434.1"/>
    </source>
</evidence>
<dbReference type="HAMAP" id="MF_00632">
    <property type="entry name" value="UPF0234"/>
    <property type="match status" value="1"/>
</dbReference>
<gene>
    <name evidence="4" type="ORF">A9A59_0003</name>
    <name evidence="5" type="ORF">A9A59_2703</name>
</gene>
<dbReference type="Proteomes" id="UP000223071">
    <property type="component" value="Unassembled WGS sequence"/>
</dbReference>
<name>A0A2A9HHE1_TEPT2</name>
<dbReference type="CDD" id="cd11740">
    <property type="entry name" value="YajQ_like"/>
    <property type="match status" value="1"/>
</dbReference>
<dbReference type="SUPFAM" id="SSF89963">
    <property type="entry name" value="YajQ-like"/>
    <property type="match status" value="2"/>
</dbReference>
<dbReference type="Gene3D" id="3.30.70.860">
    <property type="match status" value="1"/>
</dbReference>
<keyword evidence="1 3" id="KW-0547">Nucleotide-binding</keyword>
<protein>
    <recommendedName>
        <fullName evidence="3">Nucleotide-binding protein A9A59_0003</fullName>
    </recommendedName>
</protein>
<accession>A0A2A9HHE1</accession>
<comment type="caution">
    <text evidence="5">The sequence shown here is derived from an EMBL/GenBank/DDBJ whole genome shotgun (WGS) entry which is preliminary data.</text>
</comment>
<dbReference type="Gene3D" id="3.30.70.990">
    <property type="entry name" value="YajQ-like, domain 2"/>
    <property type="match status" value="1"/>
</dbReference>
<sequence>MGCALAGGGGTLVGMAKDESFDITTGADLQEVANAINQARKEIGTRFDFKGVVAEIDYEHGTNRFVLHAQDDYKLEAMWQVVAQRMVARNVPLKNLVRGTPQKASGGTLRQEVTIVQGIEQEIARKIVKFIKEQKYKKAQAQIQGDAVRVSSPSRDELQQVIRDVKAQDWGIELKFGNFR</sequence>
<evidence type="ECO:0000256" key="1">
    <source>
        <dbReference type="ARBA" id="ARBA00022741"/>
    </source>
</evidence>
<dbReference type="InterPro" id="IPR035571">
    <property type="entry name" value="UPF0234-like_C"/>
</dbReference>
<dbReference type="InterPro" id="IPR036183">
    <property type="entry name" value="YajQ-like_sf"/>
</dbReference>
<keyword evidence="6" id="KW-1185">Reference proteome</keyword>
<evidence type="ECO:0000256" key="2">
    <source>
        <dbReference type="ARBA" id="ARBA00093450"/>
    </source>
</evidence>
<dbReference type="GO" id="GO:0005829">
    <property type="term" value="C:cytosol"/>
    <property type="evidence" value="ECO:0007669"/>
    <property type="project" value="TreeGrafter"/>
</dbReference>
<reference evidence="5 6" key="1">
    <citation type="submission" date="2017-09" db="EMBL/GenBank/DDBJ databases">
        <title>Sequencing the genomes of two abundant thermophiles in Great Basin hot springs: Thermocrinis jamiesonii and novel Chloroflexi Thermoflexus hugenholtzii.</title>
        <authorList>
            <person name="Hedlund B."/>
        </authorList>
    </citation>
    <scope>NUCLEOTIDE SEQUENCE [LARGE SCALE GENOMIC DNA]</scope>
    <source>
        <strain evidence="5 6">G233</strain>
    </source>
</reference>
<proteinExistence type="inferred from homology"/>